<dbReference type="Proteomes" id="UP000220210">
    <property type="component" value="Unassembled WGS sequence"/>
</dbReference>
<reference evidence="1 2" key="1">
    <citation type="submission" date="2017-09" db="EMBL/GenBank/DDBJ databases">
        <title>Large-scale bioinformatics analysis of Bacillus genomes uncovers conserved roles of natural products in bacterial physiology.</title>
        <authorList>
            <consortium name="Agbiome Team Llc"/>
            <person name="Bleich R.M."/>
            <person name="Kirk G.J."/>
            <person name="Santa Maria K.C."/>
            <person name="Allen S.E."/>
            <person name="Farag S."/>
            <person name="Shank E.A."/>
            <person name="Bowers A."/>
        </authorList>
    </citation>
    <scope>NUCLEOTIDE SEQUENCE [LARGE SCALE GENOMIC DNA]</scope>
    <source>
        <strain evidence="1 2">AFS020204</strain>
    </source>
</reference>
<evidence type="ECO:0000313" key="1">
    <source>
        <dbReference type="EMBL" id="PFF40816.1"/>
    </source>
</evidence>
<sequence length="269" mass="31309">MEAIVRNKLITLDFFETNIKVDLERLKLKIDDMDSLPMDIVYSDRIIDAYLKNNVYIDSTKDEILNYLGNPLYYCSRNIISRKINNSNLYLDFLCYNHEQNILPNGTINRSLGHNNDVREFEVHQVLSGSIFSIIKLENNELYVGIFKKGDYFEIPPGAFHCSYILEGPAIVANFYCNAYWECDIQSKPYFVNKNDITVEKNGESFVLKTRDSNKNYNFHIDSLTELDNNSLFKPYKELFVSGILKKNYSAEQKNIFKLFNSDILNSNS</sequence>
<proteinExistence type="predicted"/>
<dbReference type="Gene3D" id="2.60.120.10">
    <property type="entry name" value="Jelly Rolls"/>
    <property type="match status" value="1"/>
</dbReference>
<dbReference type="AlphaFoldDB" id="A0A9X6VRM5"/>
<gene>
    <name evidence="1" type="ORF">CN357_32835</name>
</gene>
<dbReference type="SUPFAM" id="SSF51182">
    <property type="entry name" value="RmlC-like cupins"/>
    <property type="match status" value="1"/>
</dbReference>
<comment type="caution">
    <text evidence="1">The sequence shown here is derived from an EMBL/GenBank/DDBJ whole genome shotgun (WGS) entry which is preliminary data.</text>
</comment>
<evidence type="ECO:0000313" key="2">
    <source>
        <dbReference type="Proteomes" id="UP000220210"/>
    </source>
</evidence>
<dbReference type="InterPro" id="IPR011051">
    <property type="entry name" value="RmlC_Cupin_sf"/>
</dbReference>
<dbReference type="EMBL" id="NTSO01000035">
    <property type="protein sequence ID" value="PFF40816.1"/>
    <property type="molecule type" value="Genomic_DNA"/>
</dbReference>
<organism evidence="1 2">
    <name type="scientific">Bacillus cereus</name>
    <dbReference type="NCBI Taxonomy" id="1396"/>
    <lineage>
        <taxon>Bacteria</taxon>
        <taxon>Bacillati</taxon>
        <taxon>Bacillota</taxon>
        <taxon>Bacilli</taxon>
        <taxon>Bacillales</taxon>
        <taxon>Bacillaceae</taxon>
        <taxon>Bacillus</taxon>
        <taxon>Bacillus cereus group</taxon>
    </lineage>
</organism>
<accession>A0A9X6VRM5</accession>
<dbReference type="RefSeq" id="WP_000387484.1">
    <property type="nucleotide sequence ID" value="NZ_CP115306.1"/>
</dbReference>
<dbReference type="InterPro" id="IPR014710">
    <property type="entry name" value="RmlC-like_jellyroll"/>
</dbReference>
<protein>
    <submittedName>
        <fullName evidence="1">Uncharacterized protein</fullName>
    </submittedName>
</protein>
<name>A0A9X6VRM5_BACCE</name>